<dbReference type="InterPro" id="IPR050131">
    <property type="entry name" value="Peptidase_S8_subtilisin-like"/>
</dbReference>
<dbReference type="SUPFAM" id="SSF52743">
    <property type="entry name" value="Subtilisin-like"/>
    <property type="match status" value="1"/>
</dbReference>
<dbReference type="PRINTS" id="PR00723">
    <property type="entry name" value="SUBTILISIN"/>
</dbReference>
<feature type="active site" description="Charge relay system" evidence="5 6">
    <location>
        <position position="376"/>
    </location>
</feature>
<dbReference type="Proteomes" id="UP000013520">
    <property type="component" value="Chromosome"/>
</dbReference>
<dbReference type="CDD" id="cd07487">
    <property type="entry name" value="Peptidases_S8_1"/>
    <property type="match status" value="1"/>
</dbReference>
<dbReference type="PROSITE" id="PS00138">
    <property type="entry name" value="SUBTILASE_SER"/>
    <property type="match status" value="1"/>
</dbReference>
<dbReference type="Gene3D" id="3.30.70.80">
    <property type="entry name" value="Peptidase S8 propeptide/proteinase inhibitor I9"/>
    <property type="match status" value="1"/>
</dbReference>
<evidence type="ECO:0000256" key="7">
    <source>
        <dbReference type="RuleBase" id="RU003355"/>
    </source>
</evidence>
<keyword evidence="10" id="KW-1185">Reference proteome</keyword>
<dbReference type="InterPro" id="IPR000209">
    <property type="entry name" value="Peptidase_S8/S53_dom"/>
</dbReference>
<dbReference type="KEGG" id="dgi:Desgi_3944"/>
<keyword evidence="2 6" id="KW-0645">Protease</keyword>
<dbReference type="InterPro" id="IPR037045">
    <property type="entry name" value="S8pro/Inhibitor_I9_sf"/>
</dbReference>
<dbReference type="PROSITE" id="PS51892">
    <property type="entry name" value="SUBTILASE"/>
    <property type="match status" value="1"/>
</dbReference>
<gene>
    <name evidence="9" type="ORF">Desgi_3944</name>
</gene>
<dbReference type="InterPro" id="IPR023827">
    <property type="entry name" value="Peptidase_S8_Asp-AS"/>
</dbReference>
<protein>
    <submittedName>
        <fullName evidence="9">Subtilisin-like serine protease</fullName>
    </submittedName>
</protein>
<reference evidence="9 10" key="1">
    <citation type="submission" date="2012-01" db="EMBL/GenBank/DDBJ databases">
        <title>Complete sequence of Desulfotomaculum gibsoniae DSM 7213.</title>
        <authorList>
            <consortium name="US DOE Joint Genome Institute"/>
            <person name="Lucas S."/>
            <person name="Han J."/>
            <person name="Lapidus A."/>
            <person name="Cheng J.-F."/>
            <person name="Goodwin L."/>
            <person name="Pitluck S."/>
            <person name="Peters L."/>
            <person name="Ovchinnikova G."/>
            <person name="Teshima H."/>
            <person name="Detter J.C."/>
            <person name="Han C."/>
            <person name="Tapia R."/>
            <person name="Land M."/>
            <person name="Hauser L."/>
            <person name="Kyrpides N."/>
            <person name="Ivanova N."/>
            <person name="Pagani I."/>
            <person name="Parshina S."/>
            <person name="Plugge C."/>
            <person name="Muyzer G."/>
            <person name="Kuever J."/>
            <person name="Ivanova A."/>
            <person name="Nazina T."/>
            <person name="Klenk H.-P."/>
            <person name="Brambilla E."/>
            <person name="Spring S."/>
            <person name="Stams A.F."/>
            <person name="Woyke T."/>
        </authorList>
    </citation>
    <scope>NUCLEOTIDE SEQUENCE [LARGE SCALE GENOMIC DNA]</scope>
    <source>
        <strain evidence="9 10">DSM 7213</strain>
    </source>
</reference>
<evidence type="ECO:0000256" key="6">
    <source>
        <dbReference type="PROSITE-ProRule" id="PRU01240"/>
    </source>
</evidence>
<dbReference type="eggNOG" id="COG1404">
    <property type="taxonomic scope" value="Bacteria"/>
</dbReference>
<dbReference type="PROSITE" id="PS00137">
    <property type="entry name" value="SUBTILASE_HIS"/>
    <property type="match status" value="1"/>
</dbReference>
<feature type="active site" description="Charge relay system" evidence="5 6">
    <location>
        <position position="152"/>
    </location>
</feature>
<dbReference type="AlphaFoldDB" id="R4KKP0"/>
<accession>R4KKP0</accession>
<evidence type="ECO:0000256" key="5">
    <source>
        <dbReference type="PIRSR" id="PIRSR615500-1"/>
    </source>
</evidence>
<name>R4KKP0_9FIRM</name>
<dbReference type="OrthoDB" id="9798386at2"/>
<dbReference type="InterPro" id="IPR023828">
    <property type="entry name" value="Peptidase_S8_Ser-AS"/>
</dbReference>
<evidence type="ECO:0000256" key="1">
    <source>
        <dbReference type="ARBA" id="ARBA00011073"/>
    </source>
</evidence>
<dbReference type="HOGENOM" id="CLU_011263_15_5_9"/>
<sequence>MLFQQLKWVRENRFKMCNNLKSRVIADYKPVKYVPCFLQKLVCKLKRKWHKHRVIIQFDSLYRGTAELRTLTNTLGIKVKRELSVINAVSAELSTERLEQVVQHISVVKVWYDYEVKALLNVASPTVGASDLWQSPDGARYTGAGVTVAVIDTGIHPHPDVANRITFFKDFVNNNTAAYDDNGHGTHVAGCVAGDGSRSGGKFRGPAPGAGLVGLKVLDKYGSGSLSAVIEAVQWCRDNQSRHNIKVVNLSLGSTAVQSYKEDPLCLAVEELWRSGVVVCAAAGNEGPNESTISTPGIDPVIITVGASNDFNTIDTGDDEVADFSSRGPTIDSLTKPDLMTPGSNIISLRAPGSNLDKNDSASRYDDNYTVLSGTSMATPICCGVVALLLEAKPDLSPDQVKERLISSCSSLGEYSANEQGAGLVDARLAARESAVGSLAP</sequence>
<evidence type="ECO:0000313" key="9">
    <source>
        <dbReference type="EMBL" id="AGL03229.1"/>
    </source>
</evidence>
<dbReference type="PANTHER" id="PTHR43806:SF65">
    <property type="entry name" value="SERINE PROTEASE APRX"/>
    <property type="match status" value="1"/>
</dbReference>
<keyword evidence="3 6" id="KW-0378">Hydrolase</keyword>
<evidence type="ECO:0000256" key="3">
    <source>
        <dbReference type="ARBA" id="ARBA00022801"/>
    </source>
</evidence>
<dbReference type="STRING" id="767817.Desgi_3944"/>
<feature type="active site" description="Charge relay system" evidence="5 6">
    <location>
        <position position="184"/>
    </location>
</feature>
<evidence type="ECO:0000259" key="8">
    <source>
        <dbReference type="Pfam" id="PF00082"/>
    </source>
</evidence>
<evidence type="ECO:0000256" key="4">
    <source>
        <dbReference type="ARBA" id="ARBA00022825"/>
    </source>
</evidence>
<evidence type="ECO:0000313" key="10">
    <source>
        <dbReference type="Proteomes" id="UP000013520"/>
    </source>
</evidence>
<dbReference type="InterPro" id="IPR022398">
    <property type="entry name" value="Peptidase_S8_His-AS"/>
</dbReference>
<proteinExistence type="inferred from homology"/>
<dbReference type="GO" id="GO:0004252">
    <property type="term" value="F:serine-type endopeptidase activity"/>
    <property type="evidence" value="ECO:0007669"/>
    <property type="project" value="UniProtKB-UniRule"/>
</dbReference>
<dbReference type="InterPro" id="IPR015500">
    <property type="entry name" value="Peptidase_S8_subtilisin-rel"/>
</dbReference>
<dbReference type="MEROPS" id="S08.137"/>
<dbReference type="Pfam" id="PF00082">
    <property type="entry name" value="Peptidase_S8"/>
    <property type="match status" value="1"/>
</dbReference>
<feature type="domain" description="Peptidase S8/S53" evidence="8">
    <location>
        <begin position="143"/>
        <end position="423"/>
    </location>
</feature>
<organism evidence="9 10">
    <name type="scientific">Desulfoscipio gibsoniae DSM 7213</name>
    <dbReference type="NCBI Taxonomy" id="767817"/>
    <lineage>
        <taxon>Bacteria</taxon>
        <taxon>Bacillati</taxon>
        <taxon>Bacillota</taxon>
        <taxon>Clostridia</taxon>
        <taxon>Eubacteriales</taxon>
        <taxon>Desulfallaceae</taxon>
        <taxon>Desulfoscipio</taxon>
    </lineage>
</organism>
<keyword evidence="4 6" id="KW-0720">Serine protease</keyword>
<dbReference type="GO" id="GO:0006508">
    <property type="term" value="P:proteolysis"/>
    <property type="evidence" value="ECO:0007669"/>
    <property type="project" value="UniProtKB-KW"/>
</dbReference>
<dbReference type="PANTHER" id="PTHR43806">
    <property type="entry name" value="PEPTIDASE S8"/>
    <property type="match status" value="1"/>
</dbReference>
<dbReference type="InterPro" id="IPR036852">
    <property type="entry name" value="Peptidase_S8/S53_dom_sf"/>
</dbReference>
<dbReference type="EMBL" id="CP003273">
    <property type="protein sequence ID" value="AGL03229.1"/>
    <property type="molecule type" value="Genomic_DNA"/>
</dbReference>
<dbReference type="PROSITE" id="PS00136">
    <property type="entry name" value="SUBTILASE_ASP"/>
    <property type="match status" value="1"/>
</dbReference>
<dbReference type="Gene3D" id="3.40.50.200">
    <property type="entry name" value="Peptidase S8/S53 domain"/>
    <property type="match status" value="1"/>
</dbReference>
<dbReference type="RefSeq" id="WP_006523868.1">
    <property type="nucleotide sequence ID" value="NC_021184.1"/>
</dbReference>
<comment type="similarity">
    <text evidence="1 6 7">Belongs to the peptidase S8 family.</text>
</comment>
<evidence type="ECO:0000256" key="2">
    <source>
        <dbReference type="ARBA" id="ARBA00022670"/>
    </source>
</evidence>